<evidence type="ECO:0000256" key="1">
    <source>
        <dbReference type="SAM" id="Phobius"/>
    </source>
</evidence>
<keyword evidence="1" id="KW-1133">Transmembrane helix</keyword>
<feature type="transmembrane region" description="Helical" evidence="1">
    <location>
        <begin position="66"/>
        <end position="84"/>
    </location>
</feature>
<dbReference type="Proteomes" id="UP000644588">
    <property type="component" value="Unassembled WGS sequence"/>
</dbReference>
<organism evidence="2 3">
    <name type="scientific">Gluconobacter potus</name>
    <dbReference type="NCBI Taxonomy" id="2724927"/>
    <lineage>
        <taxon>Bacteria</taxon>
        <taxon>Pseudomonadati</taxon>
        <taxon>Pseudomonadota</taxon>
        <taxon>Alphaproteobacteria</taxon>
        <taxon>Acetobacterales</taxon>
        <taxon>Acetobacteraceae</taxon>
        <taxon>Gluconobacter</taxon>
    </lineage>
</organism>
<feature type="transmembrane region" description="Helical" evidence="1">
    <location>
        <begin position="34"/>
        <end position="54"/>
    </location>
</feature>
<reference evidence="3" key="1">
    <citation type="submission" date="2020-04" db="EMBL/GenBank/DDBJ databases">
        <title>Description of novel Gluconacetobacter.</title>
        <authorList>
            <person name="Sombolestani A."/>
        </authorList>
    </citation>
    <scope>NUCLEOTIDE SEQUENCE [LARGE SCALE GENOMIC DNA]</scope>
    <source>
        <strain evidence="3">R-71646</strain>
    </source>
</reference>
<feature type="transmembrane region" description="Helical" evidence="1">
    <location>
        <begin position="90"/>
        <end position="111"/>
    </location>
</feature>
<evidence type="ECO:0000313" key="3">
    <source>
        <dbReference type="Proteomes" id="UP000644588"/>
    </source>
</evidence>
<dbReference type="EMBL" id="JABCQF010000002">
    <property type="protein sequence ID" value="MBF0882149.1"/>
    <property type="molecule type" value="Genomic_DNA"/>
</dbReference>
<proteinExistence type="predicted"/>
<name>A0ABR9YK31_9PROT</name>
<accession>A0ABR9YK31</accession>
<dbReference type="RefSeq" id="WP_194264284.1">
    <property type="nucleotide sequence ID" value="NZ_JABCQF010000002.1"/>
</dbReference>
<keyword evidence="3" id="KW-1185">Reference proteome</keyword>
<comment type="caution">
    <text evidence="2">The sequence shown here is derived from an EMBL/GenBank/DDBJ whole genome shotgun (WGS) entry which is preliminary data.</text>
</comment>
<protein>
    <submittedName>
        <fullName evidence="2">Uncharacterized protein</fullName>
    </submittedName>
</protein>
<reference evidence="2 3" key="2">
    <citation type="submission" date="2020-11" db="EMBL/GenBank/DDBJ databases">
        <title>Description of novel Gluconobacter species.</title>
        <authorList>
            <person name="Cleenwerck I."/>
            <person name="Cnockaert M."/>
            <person name="Borremans W."/>
            <person name="Wieme A.D."/>
            <person name="De Vuyst L."/>
            <person name="Vandamme P."/>
        </authorList>
    </citation>
    <scope>NUCLEOTIDE SEQUENCE [LARGE SCALE GENOMIC DNA]</scope>
    <source>
        <strain evidence="2 3">R-71646</strain>
    </source>
</reference>
<keyword evidence="1" id="KW-0812">Transmembrane</keyword>
<keyword evidence="1" id="KW-0472">Membrane</keyword>
<sequence length="143" mass="15756">MSAFALYFSLSALLLVKGFSLRHHLIGVGADVESFAWMLYWWPWAIGHGINPFVTDLAWNGLGYNLTWATALPTFGLLLAPLTWLGGPVLTTNLVIVLAPACAAFAAFLLLQSVTGRWVPAFLGGWFSAFRRMRWGSRLVISI</sequence>
<gene>
    <name evidence="2" type="ORF">HKD31_05225</name>
</gene>
<evidence type="ECO:0000313" key="2">
    <source>
        <dbReference type="EMBL" id="MBF0882149.1"/>
    </source>
</evidence>